<feature type="domain" description="Solute-binding protein family 5" evidence="1">
    <location>
        <begin position="93"/>
        <end position="404"/>
    </location>
</feature>
<name>Q8GGN1_STRAZ</name>
<dbReference type="PIRSF" id="PIRSF002741">
    <property type="entry name" value="MppA"/>
    <property type="match status" value="1"/>
</dbReference>
<dbReference type="Gene3D" id="3.40.190.10">
    <property type="entry name" value="Periplasmic binding protein-like II"/>
    <property type="match status" value="1"/>
</dbReference>
<reference evidence="2" key="2">
    <citation type="submission" date="2002-02" db="EMBL/GenBank/DDBJ databases">
        <authorList>
            <person name="Cheng Y.-Q."/>
            <person name="Tang G.-L."/>
            <person name="Shen B."/>
        </authorList>
    </citation>
    <scope>NUCLEOTIDE SEQUENCE</scope>
</reference>
<dbReference type="CDD" id="cd08503">
    <property type="entry name" value="PBP2_NikA_DppA_OppA_like_17"/>
    <property type="match status" value="1"/>
</dbReference>
<reference evidence="2" key="1">
    <citation type="journal article" date="2002" name="J. Bacteriol.">
        <title>Identification and localization of the gene cluster encoding biosynthesis of the antitumor macrolactam leinamycin in Streptomyces atroolivaceus S-140.</title>
        <authorList>
            <person name="Cheng Y.Q."/>
            <person name="Tang G.L."/>
            <person name="Shen B."/>
        </authorList>
    </citation>
    <scope>NUCLEOTIDE SEQUENCE</scope>
</reference>
<protein>
    <submittedName>
        <fullName evidence="2">ABC transporter component, periplasmic oligopeptide binding protein</fullName>
    </submittedName>
</protein>
<reference evidence="2" key="4">
    <citation type="journal article" date="2004" name="Chem. Biol.">
        <title>Leinamycin biosynthesis revealing unprecedented architectural complexity for a hybrid polyketide synthase and nonribosomal peptide synthetase.</title>
        <authorList>
            <person name="Tang G.L."/>
            <person name="Cheng Y.Q."/>
            <person name="Shen B."/>
        </authorList>
    </citation>
    <scope>NUCLEOTIDE SEQUENCE</scope>
</reference>
<dbReference type="InterPro" id="IPR006311">
    <property type="entry name" value="TAT_signal"/>
</dbReference>
<dbReference type="PANTHER" id="PTHR30290">
    <property type="entry name" value="PERIPLASMIC BINDING COMPONENT OF ABC TRANSPORTER"/>
    <property type="match status" value="1"/>
</dbReference>
<dbReference type="InterPro" id="IPR039424">
    <property type="entry name" value="SBP_5"/>
</dbReference>
<gene>
    <name evidence="2" type="primary">LnmU</name>
</gene>
<sequence length="513" mass="54927">MSRVNGVGRRRFLQWGAAAATATAGATALSGCATSKSGDTRSVGSAGKLLRVGASDATGTTSLDPRHAGFGASYIALYHLYDQLMYLKGSRYELGLAESVEPNKDASEWIVRLHKHAVFHDGSPVRAADVAYSLRTLATPPSTRANNFVDLDLDRLKAVDAHTLKVGLKRPRGDFREAVLAVFSPVFPEGTRGKDFDKGVGSGPYRLEEHDGKNLRLAVNDKYWGGTSYFRRIELDLIADPAARLAALKSGQIDYAFGITATGAKAERGNSAIRVRRGGTANSNALSFAMNEQLAPFDNPDVRRAVRLAADREALVRQVLLGLGTKGDDVVGKGLPGYAGGDRKRDVAEARRLFARAKVHSLTLHAADTVPGFVAAARLLGQQLKEAGVELDVQKVPADTYYADLKGLARTPFQTFYYANRPAAVHLSATTTKGAFFNVTGLGEPHFKRLASAQATVDDSKREAAFAAVQRGLYSSGGDLLWGFQEQLDASAPGLSGVWSSQSIPVFTRARSA</sequence>
<organism evidence="2">
    <name type="scientific">Streptomyces atroolivaceus</name>
    <dbReference type="NCBI Taxonomy" id="66869"/>
    <lineage>
        <taxon>Bacteria</taxon>
        <taxon>Bacillati</taxon>
        <taxon>Actinomycetota</taxon>
        <taxon>Actinomycetes</taxon>
        <taxon>Kitasatosporales</taxon>
        <taxon>Streptomycetaceae</taxon>
        <taxon>Streptomyces</taxon>
    </lineage>
</organism>
<dbReference type="EMBL" id="AF484556">
    <property type="protein sequence ID" value="AAN85534.1"/>
    <property type="molecule type" value="Genomic_DNA"/>
</dbReference>
<dbReference type="InterPro" id="IPR030678">
    <property type="entry name" value="Peptide/Ni-bd"/>
</dbReference>
<evidence type="ECO:0000259" key="1">
    <source>
        <dbReference type="Pfam" id="PF00496"/>
    </source>
</evidence>
<dbReference type="PROSITE" id="PS51257">
    <property type="entry name" value="PROKAR_LIPOPROTEIN"/>
    <property type="match status" value="1"/>
</dbReference>
<dbReference type="Gene3D" id="3.10.105.10">
    <property type="entry name" value="Dipeptide-binding Protein, Domain 3"/>
    <property type="match status" value="1"/>
</dbReference>
<dbReference type="GO" id="GO:0015833">
    <property type="term" value="P:peptide transport"/>
    <property type="evidence" value="ECO:0007669"/>
    <property type="project" value="TreeGrafter"/>
</dbReference>
<dbReference type="Gene3D" id="3.90.76.10">
    <property type="entry name" value="Dipeptide-binding Protein, Domain 1"/>
    <property type="match status" value="1"/>
</dbReference>
<dbReference type="Pfam" id="PF00496">
    <property type="entry name" value="SBP_bac_5"/>
    <property type="match status" value="1"/>
</dbReference>
<dbReference type="AlphaFoldDB" id="Q8GGN1"/>
<proteinExistence type="predicted"/>
<reference evidence="2" key="3">
    <citation type="journal article" date="2003" name="Proc. Natl. Acad. Sci. U.S.A.">
        <title>Type I polyketide synthase requiring a discrete acyltransferase for polyketide biosynthesis.</title>
        <authorList>
            <person name="Cheng Y.Q."/>
            <person name="Tang G.L."/>
            <person name="Shen B."/>
        </authorList>
    </citation>
    <scope>NUCLEOTIDE SEQUENCE</scope>
</reference>
<accession>Q8GGN1</accession>
<dbReference type="GO" id="GO:0043190">
    <property type="term" value="C:ATP-binding cassette (ABC) transporter complex"/>
    <property type="evidence" value="ECO:0007669"/>
    <property type="project" value="InterPro"/>
</dbReference>
<dbReference type="SUPFAM" id="SSF53850">
    <property type="entry name" value="Periplasmic binding protein-like II"/>
    <property type="match status" value="1"/>
</dbReference>
<dbReference type="GO" id="GO:1904680">
    <property type="term" value="F:peptide transmembrane transporter activity"/>
    <property type="evidence" value="ECO:0007669"/>
    <property type="project" value="TreeGrafter"/>
</dbReference>
<evidence type="ECO:0000313" key="2">
    <source>
        <dbReference type="EMBL" id="AAN85534.1"/>
    </source>
</evidence>
<dbReference type="PROSITE" id="PS51318">
    <property type="entry name" value="TAT"/>
    <property type="match status" value="1"/>
</dbReference>
<dbReference type="GO" id="GO:0042597">
    <property type="term" value="C:periplasmic space"/>
    <property type="evidence" value="ECO:0007669"/>
    <property type="project" value="UniProtKB-ARBA"/>
</dbReference>
<dbReference type="InterPro" id="IPR000914">
    <property type="entry name" value="SBP_5_dom"/>
</dbReference>